<comment type="caution">
    <text evidence="1">The sequence shown here is derived from an EMBL/GenBank/DDBJ whole genome shotgun (WGS) entry which is preliminary data.</text>
</comment>
<dbReference type="SUPFAM" id="SSF46785">
    <property type="entry name" value="Winged helix' DNA-binding domain"/>
    <property type="match status" value="1"/>
</dbReference>
<protein>
    <recommendedName>
        <fullName evidence="3">DUF1670 domain-containing protein</fullName>
    </recommendedName>
</protein>
<dbReference type="InterPro" id="IPR036390">
    <property type="entry name" value="WH_DNA-bd_sf"/>
</dbReference>
<dbReference type="Pfam" id="PF07900">
    <property type="entry name" value="DUF1670"/>
    <property type="match status" value="1"/>
</dbReference>
<evidence type="ECO:0000313" key="2">
    <source>
        <dbReference type="Proteomes" id="UP000279422"/>
    </source>
</evidence>
<name>A0A497E2T8_UNCAE</name>
<reference evidence="1 2" key="1">
    <citation type="submission" date="2018-06" db="EMBL/GenBank/DDBJ databases">
        <title>Extensive metabolic versatility and redundancy in microbially diverse, dynamic hydrothermal sediments.</title>
        <authorList>
            <person name="Dombrowski N."/>
            <person name="Teske A."/>
            <person name="Baker B.J."/>
        </authorList>
    </citation>
    <scope>NUCLEOTIDE SEQUENCE [LARGE SCALE GENOMIC DNA]</scope>
    <source>
        <strain evidence="1">B47_G16</strain>
    </source>
</reference>
<dbReference type="EMBL" id="QMPZ01000095">
    <property type="protein sequence ID" value="RLE08476.1"/>
    <property type="molecule type" value="Genomic_DNA"/>
</dbReference>
<evidence type="ECO:0008006" key="3">
    <source>
        <dbReference type="Google" id="ProtNLM"/>
    </source>
</evidence>
<accession>A0A497E2T8</accession>
<sequence>MSTALSKKADGNNFCGFLVHYFKIRYQFPPGICEALAQDVLRVVQILSPDYLEEGQILRYVVSITEPPGKLLKDCKLVPVKLTLYAPEDKEYRRQKGLKELKLRVIQRITQEAIAQGGSLSQEDIADLLFLDRRTVVDYIKELESRGVKIITRAKLPLIFRGTVDKLKMIKMFLKGSDEAEIASSMRCSEISVKSYIERFLRVSLLYRQGIAASTIVKVTDISLESTKECIDIYHSVAEDEKLASFMHKIFSFYEGPGLLEVLRLKEQLRS</sequence>
<dbReference type="Proteomes" id="UP000279422">
    <property type="component" value="Unassembled WGS sequence"/>
</dbReference>
<proteinExistence type="predicted"/>
<dbReference type="InterPro" id="IPR012872">
    <property type="entry name" value="DUF1670"/>
</dbReference>
<dbReference type="AlphaFoldDB" id="A0A497E2T8"/>
<gene>
    <name evidence="1" type="ORF">DRJ00_06230</name>
</gene>
<evidence type="ECO:0000313" key="1">
    <source>
        <dbReference type="EMBL" id="RLE08476.1"/>
    </source>
</evidence>
<organism evidence="1 2">
    <name type="scientific">Aerophobetes bacterium</name>
    <dbReference type="NCBI Taxonomy" id="2030807"/>
    <lineage>
        <taxon>Bacteria</taxon>
        <taxon>Candidatus Aerophobota</taxon>
    </lineage>
</organism>